<protein>
    <submittedName>
        <fullName evidence="1">Uncharacterized protein</fullName>
    </submittedName>
</protein>
<keyword evidence="2" id="KW-1185">Reference proteome</keyword>
<evidence type="ECO:0000313" key="2">
    <source>
        <dbReference type="Proteomes" id="UP000007305"/>
    </source>
</evidence>
<dbReference type="AlphaFoldDB" id="A0A804N2C5"/>
<dbReference type="EnsemblPlants" id="Zm00001eb129410_T001">
    <property type="protein sequence ID" value="Zm00001eb129410_P001"/>
    <property type="gene ID" value="Zm00001eb129410"/>
</dbReference>
<organism evidence="1 2">
    <name type="scientific">Zea mays</name>
    <name type="common">Maize</name>
    <dbReference type="NCBI Taxonomy" id="4577"/>
    <lineage>
        <taxon>Eukaryota</taxon>
        <taxon>Viridiplantae</taxon>
        <taxon>Streptophyta</taxon>
        <taxon>Embryophyta</taxon>
        <taxon>Tracheophyta</taxon>
        <taxon>Spermatophyta</taxon>
        <taxon>Magnoliopsida</taxon>
        <taxon>Liliopsida</taxon>
        <taxon>Poales</taxon>
        <taxon>Poaceae</taxon>
        <taxon>PACMAD clade</taxon>
        <taxon>Panicoideae</taxon>
        <taxon>Andropogonodae</taxon>
        <taxon>Andropogoneae</taxon>
        <taxon>Tripsacinae</taxon>
        <taxon>Zea</taxon>
    </lineage>
</organism>
<name>A0A804N2C5_MAIZE</name>
<reference evidence="2" key="1">
    <citation type="submission" date="2015-12" db="EMBL/GenBank/DDBJ databases">
        <title>Update maize B73 reference genome by single molecule sequencing technologies.</title>
        <authorList>
            <consortium name="Maize Genome Sequencing Project"/>
            <person name="Ware D."/>
        </authorList>
    </citation>
    <scope>NUCLEOTIDE SEQUENCE [LARGE SCALE GENOMIC DNA]</scope>
    <source>
        <strain evidence="2">cv. B73</strain>
    </source>
</reference>
<sequence length="250" mass="27273">MCTSAFSMDGQRWFRCRWWSVDSPLYPRRHRRRWLTWGRLHPLLWTSIWRHHRHLRPLQRQLLVVHHLRRHPWSSEPSLPVVGSPLAPSILHADTSSSLATAQIGWPHLPPPMGGPNGPLSGRWRLPPRRPVGGRGWGSGLGTDRGGHLADPALGGANRRGRIWICEARPGAGALGAVLARARPLLGREERRFAAGAAPSESRGAVGALDRLLVAGPGMGAARSASRRGRAWHEALGEALRGALGVASSA</sequence>
<reference evidence="1" key="2">
    <citation type="submission" date="2019-07" db="EMBL/GenBank/DDBJ databases">
        <authorList>
            <person name="Seetharam A."/>
            <person name="Woodhouse M."/>
            <person name="Cannon E."/>
        </authorList>
    </citation>
    <scope>NUCLEOTIDE SEQUENCE [LARGE SCALE GENOMIC DNA]</scope>
    <source>
        <strain evidence="1">cv. B73</strain>
    </source>
</reference>
<evidence type="ECO:0000313" key="1">
    <source>
        <dbReference type="EnsemblPlants" id="Zm00001eb129410_P001"/>
    </source>
</evidence>
<proteinExistence type="predicted"/>
<reference evidence="1" key="3">
    <citation type="submission" date="2021-05" db="UniProtKB">
        <authorList>
            <consortium name="EnsemblPlants"/>
        </authorList>
    </citation>
    <scope>IDENTIFICATION</scope>
    <source>
        <strain evidence="1">cv. B73</strain>
    </source>
</reference>
<dbReference type="Gramene" id="Zm00001eb129410_T001">
    <property type="protein sequence ID" value="Zm00001eb129410_P001"/>
    <property type="gene ID" value="Zm00001eb129410"/>
</dbReference>
<dbReference type="InParanoid" id="A0A804N2C5"/>
<dbReference type="Proteomes" id="UP000007305">
    <property type="component" value="Chromosome 3"/>
</dbReference>
<accession>A0A804N2C5</accession>